<organism evidence="1 2">
    <name type="scientific">Spironucleus salmonicida</name>
    <dbReference type="NCBI Taxonomy" id="348837"/>
    <lineage>
        <taxon>Eukaryota</taxon>
        <taxon>Metamonada</taxon>
        <taxon>Diplomonadida</taxon>
        <taxon>Hexamitidae</taxon>
        <taxon>Hexamitinae</taxon>
        <taxon>Spironucleus</taxon>
    </lineage>
</organism>
<evidence type="ECO:0000313" key="1">
    <source>
        <dbReference type="EMBL" id="KAH0570464.1"/>
    </source>
</evidence>
<dbReference type="KEGG" id="ssao:94300767"/>
<dbReference type="RefSeq" id="XP_067761237.1">
    <property type="nucleotide sequence ID" value="XM_067910550.1"/>
</dbReference>
<dbReference type="EMBL" id="AUWU02000007">
    <property type="protein sequence ID" value="KAH0570464.1"/>
    <property type="molecule type" value="Genomic_DNA"/>
</dbReference>
<sequence length="113" mass="13119">MKLKYSNFSAPSQKQLRCSNYSMSQKCVTDSEGLSQDSILMTDSDSCSMFEAQETYLLNQQLLHTLIKNIKLKDKFLQECSHKVKQLDNLSIHYQKKLIQLGGNIYHQKQQIK</sequence>
<evidence type="ECO:0000313" key="2">
    <source>
        <dbReference type="Proteomes" id="UP000018208"/>
    </source>
</evidence>
<proteinExistence type="predicted"/>
<accession>A0A9P8LLC2</accession>
<gene>
    <name evidence="1" type="ORF">SS50377_26744</name>
</gene>
<reference evidence="1 2" key="1">
    <citation type="journal article" date="2014" name="PLoS Genet.">
        <title>The Genome of Spironucleus salmonicida Highlights a Fish Pathogen Adapted to Fluctuating Environments.</title>
        <authorList>
            <person name="Xu F."/>
            <person name="Jerlstrom-Hultqvist J."/>
            <person name="Einarsson E."/>
            <person name="Astvaldsson A."/>
            <person name="Svard S.G."/>
            <person name="Andersson J.O."/>
        </authorList>
    </citation>
    <scope>NUCLEOTIDE SEQUENCE [LARGE SCALE GENOMIC DNA]</scope>
    <source>
        <strain evidence="1 2">ATCC 50377</strain>
    </source>
</reference>
<keyword evidence="2" id="KW-1185">Reference proteome</keyword>
<name>A0A9P8LLC2_9EUKA</name>
<protein>
    <submittedName>
        <fullName evidence="1">Uncharacterized protein</fullName>
    </submittedName>
</protein>
<dbReference type="GeneID" id="94300767"/>
<comment type="caution">
    <text evidence="1">The sequence shown here is derived from an EMBL/GenBank/DDBJ whole genome shotgun (WGS) entry which is preliminary data.</text>
</comment>
<dbReference type="AlphaFoldDB" id="A0A9P8LLC2"/>
<dbReference type="Proteomes" id="UP000018208">
    <property type="component" value="Unassembled WGS sequence"/>
</dbReference>